<reference evidence="2 3" key="1">
    <citation type="submission" date="2024-04" db="EMBL/GenBank/DDBJ databases">
        <authorList>
            <person name="Fracassetti M."/>
        </authorList>
    </citation>
    <scope>NUCLEOTIDE SEQUENCE [LARGE SCALE GENOMIC DNA]</scope>
</reference>
<dbReference type="GO" id="GO:0004523">
    <property type="term" value="F:RNA-DNA hybrid ribonuclease activity"/>
    <property type="evidence" value="ECO:0007669"/>
    <property type="project" value="InterPro"/>
</dbReference>
<dbReference type="PANTHER" id="PTHR47074:SF48">
    <property type="entry name" value="POLYNUCLEOTIDYL TRANSFERASE, RIBONUCLEASE H-LIKE SUPERFAMILY PROTEIN"/>
    <property type="match status" value="1"/>
</dbReference>
<dbReference type="InterPro" id="IPR002156">
    <property type="entry name" value="RNaseH_domain"/>
</dbReference>
<dbReference type="InterPro" id="IPR044730">
    <property type="entry name" value="RNase_H-like_dom_plant"/>
</dbReference>
<gene>
    <name evidence="2" type="ORF">LTRI10_LOCUS32402</name>
</gene>
<sequence>MSPLVCMWNSAVCVGSHSAGGLIVKDSGGTVVAAKGLVFEGVVDPLVVETISLREALHCCQDLGIPQVRFEGDAKILIDKINAKDARDSRVGAIIKEILSLLRVHSGFCVRFVGRNSNRVAHSVARKTLSLSPASSRLYDFRAWVESRV</sequence>
<dbReference type="GO" id="GO:0003676">
    <property type="term" value="F:nucleic acid binding"/>
    <property type="evidence" value="ECO:0007669"/>
    <property type="project" value="InterPro"/>
</dbReference>
<dbReference type="Proteomes" id="UP001497516">
    <property type="component" value="Chromosome 6"/>
</dbReference>
<dbReference type="CDD" id="cd06222">
    <property type="entry name" value="RNase_H_like"/>
    <property type="match status" value="1"/>
</dbReference>
<dbReference type="InterPro" id="IPR052929">
    <property type="entry name" value="RNase_H-like_EbsB-rel"/>
</dbReference>
<protein>
    <recommendedName>
        <fullName evidence="1">RNase H type-1 domain-containing protein</fullName>
    </recommendedName>
</protein>
<evidence type="ECO:0000259" key="1">
    <source>
        <dbReference type="Pfam" id="PF13456"/>
    </source>
</evidence>
<dbReference type="Pfam" id="PF13456">
    <property type="entry name" value="RVT_3"/>
    <property type="match status" value="1"/>
</dbReference>
<feature type="domain" description="RNase H type-1" evidence="1">
    <location>
        <begin position="14"/>
        <end position="127"/>
    </location>
</feature>
<keyword evidence="3" id="KW-1185">Reference proteome</keyword>
<dbReference type="InterPro" id="IPR036397">
    <property type="entry name" value="RNaseH_sf"/>
</dbReference>
<name>A0AAV2F0E8_9ROSI</name>
<evidence type="ECO:0000313" key="3">
    <source>
        <dbReference type="Proteomes" id="UP001497516"/>
    </source>
</evidence>
<dbReference type="EMBL" id="OZ034819">
    <property type="protein sequence ID" value="CAL1391706.1"/>
    <property type="molecule type" value="Genomic_DNA"/>
</dbReference>
<dbReference type="AlphaFoldDB" id="A0AAV2F0E8"/>
<dbReference type="PANTHER" id="PTHR47074">
    <property type="entry name" value="BNAC02G40300D PROTEIN"/>
    <property type="match status" value="1"/>
</dbReference>
<proteinExistence type="predicted"/>
<evidence type="ECO:0000313" key="2">
    <source>
        <dbReference type="EMBL" id="CAL1391706.1"/>
    </source>
</evidence>
<organism evidence="2 3">
    <name type="scientific">Linum trigynum</name>
    <dbReference type="NCBI Taxonomy" id="586398"/>
    <lineage>
        <taxon>Eukaryota</taxon>
        <taxon>Viridiplantae</taxon>
        <taxon>Streptophyta</taxon>
        <taxon>Embryophyta</taxon>
        <taxon>Tracheophyta</taxon>
        <taxon>Spermatophyta</taxon>
        <taxon>Magnoliopsida</taxon>
        <taxon>eudicotyledons</taxon>
        <taxon>Gunneridae</taxon>
        <taxon>Pentapetalae</taxon>
        <taxon>rosids</taxon>
        <taxon>fabids</taxon>
        <taxon>Malpighiales</taxon>
        <taxon>Linaceae</taxon>
        <taxon>Linum</taxon>
    </lineage>
</organism>
<dbReference type="Gene3D" id="3.30.420.10">
    <property type="entry name" value="Ribonuclease H-like superfamily/Ribonuclease H"/>
    <property type="match status" value="1"/>
</dbReference>
<accession>A0AAV2F0E8</accession>